<dbReference type="EMBL" id="AFQE01000084">
    <property type="protein sequence ID" value="EGQ76595.1"/>
    <property type="molecule type" value="Genomic_DNA"/>
</dbReference>
<evidence type="ECO:0000313" key="2">
    <source>
        <dbReference type="Proteomes" id="UP000004982"/>
    </source>
</evidence>
<accession>A0AA36XL12</accession>
<organism evidence="1 2">
    <name type="scientific">Neisseria macacae ATCC 33926</name>
    <dbReference type="NCBI Taxonomy" id="997348"/>
    <lineage>
        <taxon>Bacteria</taxon>
        <taxon>Pseudomonadati</taxon>
        <taxon>Pseudomonadota</taxon>
        <taxon>Betaproteobacteria</taxon>
        <taxon>Neisseriales</taxon>
        <taxon>Neisseriaceae</taxon>
        <taxon>Neisseria</taxon>
    </lineage>
</organism>
<protein>
    <submittedName>
        <fullName evidence="1">Uncharacterized protein</fullName>
    </submittedName>
</protein>
<reference evidence="1 2" key="1">
    <citation type="submission" date="2011-05" db="EMBL/GenBank/DDBJ databases">
        <authorList>
            <person name="Muzny D."/>
            <person name="Qin X."/>
            <person name="Deng J."/>
            <person name="Jiang H."/>
            <person name="Liu Y."/>
            <person name="Qu J."/>
            <person name="Song X.-Z."/>
            <person name="Zhang L."/>
            <person name="Thornton R."/>
            <person name="Coyle M."/>
            <person name="Francisco L."/>
            <person name="Jackson L."/>
            <person name="Javaid M."/>
            <person name="Korchina V."/>
            <person name="Kovar C."/>
            <person name="Mata R."/>
            <person name="Mathew T."/>
            <person name="Ngo R."/>
            <person name="Nguyen L."/>
            <person name="Nguyen N."/>
            <person name="Okwuonu G."/>
            <person name="Ongeri F."/>
            <person name="Pham C."/>
            <person name="Simmons D."/>
            <person name="Wilczek-Boney K."/>
            <person name="Hale W."/>
            <person name="Jakkamsetti A."/>
            <person name="Pham P."/>
            <person name="Ruth R."/>
            <person name="San Lucas F."/>
            <person name="Warren J."/>
            <person name="Zhang J."/>
            <person name="Zhao Z."/>
            <person name="Zhou C."/>
            <person name="Zhu D."/>
            <person name="Lee S."/>
            <person name="Bess C."/>
            <person name="Blankenburg K."/>
            <person name="Forbes L."/>
            <person name="Fu Q."/>
            <person name="Gubbala S."/>
            <person name="Hirani K."/>
            <person name="Jayaseelan J.C."/>
            <person name="Lara F."/>
            <person name="Munidasa M."/>
            <person name="Palculict T."/>
            <person name="Patil S."/>
            <person name="Pu L.-L."/>
            <person name="Saada N."/>
            <person name="Tang L."/>
            <person name="Weissenberger G."/>
            <person name="Zhu Y."/>
            <person name="Hemphill L."/>
            <person name="Shang Y."/>
            <person name="Youmans B."/>
            <person name="Ayvaz T."/>
            <person name="Ross M."/>
            <person name="Santibanez J."/>
            <person name="Aqrawi P."/>
            <person name="Gross S."/>
            <person name="Joshi V."/>
            <person name="Fowler G."/>
            <person name="Nazareth L."/>
            <person name="Reid J."/>
            <person name="Worley K."/>
            <person name="Petrosino J."/>
            <person name="Highlander S."/>
            <person name="Gibbs R."/>
        </authorList>
    </citation>
    <scope>NUCLEOTIDE SEQUENCE [LARGE SCALE GENOMIC DNA]</scope>
    <source>
        <strain evidence="1 2">ATCC 33926</strain>
    </source>
</reference>
<name>A0AA36XL12_9NEIS</name>
<proteinExistence type="predicted"/>
<evidence type="ECO:0000313" key="1">
    <source>
        <dbReference type="EMBL" id="EGQ76595.1"/>
    </source>
</evidence>
<comment type="caution">
    <text evidence="1">The sequence shown here is derived from an EMBL/GenBank/DDBJ whole genome shotgun (WGS) entry which is preliminary data.</text>
</comment>
<dbReference type="AlphaFoldDB" id="A0AA36XL12"/>
<gene>
    <name evidence="1" type="ORF">HMPREF9418_1778</name>
</gene>
<sequence length="62" mass="7263">MERQPLSIWLSSNTSTKGRLKPDSGFRRPFRFKLLIASNSQRTLNKPRFSPSPFVLQTHYIK</sequence>
<dbReference type="Proteomes" id="UP000004982">
    <property type="component" value="Unassembled WGS sequence"/>
</dbReference>